<dbReference type="PANTHER" id="PTHR24567:SF74">
    <property type="entry name" value="HTH-TYPE TRANSCRIPTIONAL REGULATOR ARCR"/>
    <property type="match status" value="1"/>
</dbReference>
<keyword evidence="2" id="KW-0238">DNA-binding</keyword>
<dbReference type="Proteomes" id="UP001589834">
    <property type="component" value="Unassembled WGS sequence"/>
</dbReference>
<evidence type="ECO:0000256" key="3">
    <source>
        <dbReference type="ARBA" id="ARBA00023163"/>
    </source>
</evidence>
<evidence type="ECO:0000313" key="5">
    <source>
        <dbReference type="EMBL" id="MFC0591173.1"/>
    </source>
</evidence>
<dbReference type="SUPFAM" id="SSF46785">
    <property type="entry name" value="Winged helix' DNA-binding domain"/>
    <property type="match status" value="1"/>
</dbReference>
<gene>
    <name evidence="5" type="ORF">ACFFGG_01265</name>
</gene>
<dbReference type="InterPro" id="IPR012318">
    <property type="entry name" value="HTH_CRP"/>
</dbReference>
<dbReference type="InterPro" id="IPR018490">
    <property type="entry name" value="cNMP-bd_dom_sf"/>
</dbReference>
<sequence>MLTVPLPDPTHQAVLLPAGAVLLRRARPHDAIYHIARGRLAMGLLGPDGLAHQLGWIEGPCWLDPGSAVLGQAPLMDVVADTPVEARAVPLAEFSADLGTLPAPTLALVRDLAQAHRQQAELAVSRLGKDAEARCAEWLLRHVEPAPDASPQPAVTLRQRKRSIAAQLGIAPETFSRVLRQLRERGLIAGRGRQLRLLNVNGLRSLAGA</sequence>
<comment type="caution">
    <text evidence="5">The sequence shown here is derived from an EMBL/GenBank/DDBJ whole genome shotgun (WGS) entry which is preliminary data.</text>
</comment>
<evidence type="ECO:0000256" key="1">
    <source>
        <dbReference type="ARBA" id="ARBA00023015"/>
    </source>
</evidence>
<evidence type="ECO:0000256" key="2">
    <source>
        <dbReference type="ARBA" id="ARBA00023125"/>
    </source>
</evidence>
<dbReference type="SUPFAM" id="SSF51206">
    <property type="entry name" value="cAMP-binding domain-like"/>
    <property type="match status" value="1"/>
</dbReference>
<feature type="domain" description="HTH crp-type" evidence="4">
    <location>
        <begin position="129"/>
        <end position="201"/>
    </location>
</feature>
<dbReference type="InterPro" id="IPR014710">
    <property type="entry name" value="RmlC-like_jellyroll"/>
</dbReference>
<dbReference type="Pfam" id="PF13545">
    <property type="entry name" value="HTH_Crp_2"/>
    <property type="match status" value="1"/>
</dbReference>
<reference evidence="5 6" key="1">
    <citation type="submission" date="2024-09" db="EMBL/GenBank/DDBJ databases">
        <authorList>
            <person name="Sun Q."/>
            <person name="Mori K."/>
        </authorList>
    </citation>
    <scope>NUCLEOTIDE SEQUENCE [LARGE SCALE GENOMIC DNA]</scope>
    <source>
        <strain evidence="5 6">NCAIM B.02336</strain>
    </source>
</reference>
<dbReference type="InterPro" id="IPR050397">
    <property type="entry name" value="Env_Response_Regulators"/>
</dbReference>
<dbReference type="Gene3D" id="2.60.120.10">
    <property type="entry name" value="Jelly Rolls"/>
    <property type="match status" value="1"/>
</dbReference>
<keyword evidence="1" id="KW-0805">Transcription regulation</keyword>
<dbReference type="SMART" id="SM00419">
    <property type="entry name" value="HTH_CRP"/>
    <property type="match status" value="1"/>
</dbReference>
<accession>A0ABV6PQ39</accession>
<organism evidence="5 6">
    <name type="scientific">Ottowia pentelensis</name>
    <dbReference type="NCBI Taxonomy" id="511108"/>
    <lineage>
        <taxon>Bacteria</taxon>
        <taxon>Pseudomonadati</taxon>
        <taxon>Pseudomonadota</taxon>
        <taxon>Betaproteobacteria</taxon>
        <taxon>Burkholderiales</taxon>
        <taxon>Comamonadaceae</taxon>
        <taxon>Ottowia</taxon>
    </lineage>
</organism>
<evidence type="ECO:0000313" key="6">
    <source>
        <dbReference type="Proteomes" id="UP001589834"/>
    </source>
</evidence>
<evidence type="ECO:0000259" key="4">
    <source>
        <dbReference type="PROSITE" id="PS51063"/>
    </source>
</evidence>
<dbReference type="PROSITE" id="PS51063">
    <property type="entry name" value="HTH_CRP_2"/>
    <property type="match status" value="1"/>
</dbReference>
<dbReference type="RefSeq" id="WP_377478843.1">
    <property type="nucleotide sequence ID" value="NZ_JBHLTN010000002.1"/>
</dbReference>
<dbReference type="PANTHER" id="PTHR24567">
    <property type="entry name" value="CRP FAMILY TRANSCRIPTIONAL REGULATORY PROTEIN"/>
    <property type="match status" value="1"/>
</dbReference>
<proteinExistence type="predicted"/>
<protein>
    <submittedName>
        <fullName evidence="5">Crp/Fnr family transcriptional regulator</fullName>
    </submittedName>
</protein>
<keyword evidence="6" id="KW-1185">Reference proteome</keyword>
<keyword evidence="3" id="KW-0804">Transcription</keyword>
<name>A0ABV6PQ39_9BURK</name>
<dbReference type="EMBL" id="JBHLTN010000002">
    <property type="protein sequence ID" value="MFC0591173.1"/>
    <property type="molecule type" value="Genomic_DNA"/>
</dbReference>
<dbReference type="InterPro" id="IPR036390">
    <property type="entry name" value="WH_DNA-bd_sf"/>
</dbReference>